<sequence>MTTPTTSKQLSLQDAVALSVQNFQRGEFNAVVYLSDQILAKLPAHAVALQLKGLAAYRLGQTEVALASLREAVKAAPKDAEICANAVETFRQAGETEEAIQIGEAGLAQGSPTVTLIANLGIAHYDAGDLDRAKELHHTALEHAPRHLASLNNLGSIARDEKDPDTAVSYYRRALEVQPENAETLANLATLYIEIDNLAEAQSTLASLFSVDPNHAEGLRCQGRIHLARSELDAAERAFQRAIQQSPEELRNYTGMSQVMVEKNQPELARRMAAKALECDGTSDLALHQMGVAVSKLGSSQETAAWYHKALEQTPDFTPSLQGLAQLALEDGESETARTYFERALEIEPEDTSALVGLSRVSKIKSEDDAVFQALEAVLPEASEMSVQRQVAYRFAMGDIYDGLKRYDEAFTQYAEAARLKRGTISYDADAYDRKVDEIIATFTPAFIDSLRAYANPSLRPMFVLGMPRSGTTMTETILASHSTVSGAGELGDLQHLFGMEGQGGFPANLRTMTPAQIAERLTAYLQKLATVDPDSAHVTDKMPANFHMLGVIHALFPNAKVIHTRRSAMDICLSCFTRHFDRSQLQSYDLVEQGRFFLGYQRLMAHWEKVLPEGAYLTVDYESMVADPEVNIRAMLAHCDLPWEEACLNFHQTKRRVKTASITQVRQPIYRSSVEKWRRYEAYLGPLMDVLGIEASQ</sequence>
<evidence type="ECO:0000313" key="4">
    <source>
        <dbReference type="EMBL" id="MEJ5219917.1"/>
    </source>
</evidence>
<evidence type="ECO:0000256" key="2">
    <source>
        <dbReference type="ARBA" id="ARBA00022803"/>
    </source>
</evidence>
<name>A0ABU8QKF9_9RHOB</name>
<keyword evidence="5" id="KW-1185">Reference proteome</keyword>
<dbReference type="SUPFAM" id="SSF81901">
    <property type="entry name" value="HCP-like"/>
    <property type="match status" value="1"/>
</dbReference>
<dbReference type="SUPFAM" id="SSF52540">
    <property type="entry name" value="P-loop containing nucleoside triphosphate hydrolases"/>
    <property type="match status" value="1"/>
</dbReference>
<dbReference type="InterPro" id="IPR011990">
    <property type="entry name" value="TPR-like_helical_dom_sf"/>
</dbReference>
<evidence type="ECO:0000256" key="1">
    <source>
        <dbReference type="ARBA" id="ARBA00022737"/>
    </source>
</evidence>
<dbReference type="Gene3D" id="1.25.40.10">
    <property type="entry name" value="Tetratricopeptide repeat domain"/>
    <property type="match status" value="2"/>
</dbReference>
<dbReference type="InterPro" id="IPR019734">
    <property type="entry name" value="TPR_rpt"/>
</dbReference>
<keyword evidence="1" id="KW-0677">Repeat</keyword>
<organism evidence="4 5">
    <name type="scientific">Cognatishimia coralii</name>
    <dbReference type="NCBI Taxonomy" id="3083254"/>
    <lineage>
        <taxon>Bacteria</taxon>
        <taxon>Pseudomonadati</taxon>
        <taxon>Pseudomonadota</taxon>
        <taxon>Alphaproteobacteria</taxon>
        <taxon>Rhodobacterales</taxon>
        <taxon>Paracoccaceae</taxon>
        <taxon>Cognatishimia</taxon>
    </lineage>
</organism>
<dbReference type="SUPFAM" id="SSF48452">
    <property type="entry name" value="TPR-like"/>
    <property type="match status" value="1"/>
</dbReference>
<keyword evidence="2 3" id="KW-0802">TPR repeat</keyword>
<dbReference type="InterPro" id="IPR052346">
    <property type="entry name" value="O-mannosyl-transferase_TMTC"/>
</dbReference>
<dbReference type="RefSeq" id="WP_339404571.1">
    <property type="nucleotide sequence ID" value="NZ_JBBGAZ010000014.1"/>
</dbReference>
<dbReference type="EMBL" id="JBBGAZ010000014">
    <property type="protein sequence ID" value="MEJ5219917.1"/>
    <property type="molecule type" value="Genomic_DNA"/>
</dbReference>
<protein>
    <submittedName>
        <fullName evidence="4">Sulfotransferase</fullName>
    </submittedName>
</protein>
<proteinExistence type="predicted"/>
<dbReference type="Proteomes" id="UP001368270">
    <property type="component" value="Unassembled WGS sequence"/>
</dbReference>
<dbReference type="Pfam" id="PF13374">
    <property type="entry name" value="TPR_10"/>
    <property type="match status" value="1"/>
</dbReference>
<dbReference type="Pfam" id="PF13469">
    <property type="entry name" value="Sulfotransfer_3"/>
    <property type="match status" value="1"/>
</dbReference>
<evidence type="ECO:0000256" key="3">
    <source>
        <dbReference type="PROSITE-ProRule" id="PRU00339"/>
    </source>
</evidence>
<dbReference type="PROSITE" id="PS50005">
    <property type="entry name" value="TPR"/>
    <property type="match status" value="5"/>
</dbReference>
<feature type="repeat" description="TPR" evidence="3">
    <location>
        <begin position="182"/>
        <end position="215"/>
    </location>
</feature>
<dbReference type="Pfam" id="PF14559">
    <property type="entry name" value="TPR_19"/>
    <property type="match status" value="1"/>
</dbReference>
<feature type="repeat" description="TPR" evidence="3">
    <location>
        <begin position="114"/>
        <end position="147"/>
    </location>
</feature>
<accession>A0ABU8QKF9</accession>
<dbReference type="PANTHER" id="PTHR44227:SF3">
    <property type="entry name" value="PROTEIN O-MANNOSYL-TRANSFERASE TMTC4"/>
    <property type="match status" value="1"/>
</dbReference>
<evidence type="ECO:0000313" key="5">
    <source>
        <dbReference type="Proteomes" id="UP001368270"/>
    </source>
</evidence>
<reference evidence="4 5" key="1">
    <citation type="submission" date="2024-03" db="EMBL/GenBank/DDBJ databases">
        <title>Cognatishimia coralii sp. nov., a marine bacterium isolated from coral surrounding seawater.</title>
        <authorList>
            <person name="Liu X."/>
            <person name="Liu S."/>
            <person name="Sun H."/>
            <person name="Zhang Y."/>
        </authorList>
    </citation>
    <scope>NUCLEOTIDE SEQUENCE [LARGE SCALE GENOMIC DNA]</scope>
    <source>
        <strain evidence="4 5">D5M38</strain>
    </source>
</reference>
<feature type="repeat" description="TPR" evidence="3">
    <location>
        <begin position="148"/>
        <end position="181"/>
    </location>
</feature>
<feature type="repeat" description="TPR" evidence="3">
    <location>
        <begin position="216"/>
        <end position="249"/>
    </location>
</feature>
<dbReference type="PANTHER" id="PTHR44227">
    <property type="match status" value="1"/>
</dbReference>
<feature type="repeat" description="TPR" evidence="3">
    <location>
        <begin position="318"/>
        <end position="351"/>
    </location>
</feature>
<dbReference type="Pfam" id="PF13181">
    <property type="entry name" value="TPR_8"/>
    <property type="match status" value="1"/>
</dbReference>
<gene>
    <name evidence="4" type="ORF">WG622_16800</name>
</gene>
<comment type="caution">
    <text evidence="4">The sequence shown here is derived from an EMBL/GenBank/DDBJ whole genome shotgun (WGS) entry which is preliminary data.</text>
</comment>
<dbReference type="Pfam" id="PF13432">
    <property type="entry name" value="TPR_16"/>
    <property type="match status" value="2"/>
</dbReference>
<dbReference type="Gene3D" id="3.40.50.300">
    <property type="entry name" value="P-loop containing nucleotide triphosphate hydrolases"/>
    <property type="match status" value="1"/>
</dbReference>
<dbReference type="SMART" id="SM00028">
    <property type="entry name" value="TPR"/>
    <property type="match status" value="8"/>
</dbReference>
<dbReference type="InterPro" id="IPR027417">
    <property type="entry name" value="P-loop_NTPase"/>
</dbReference>